<evidence type="ECO:0000259" key="16">
    <source>
        <dbReference type="Pfam" id="PF08544"/>
    </source>
</evidence>
<evidence type="ECO:0000256" key="1">
    <source>
        <dbReference type="ARBA" id="ARBA00005015"/>
    </source>
</evidence>
<dbReference type="Proteomes" id="UP000655589">
    <property type="component" value="Unassembled WGS sequence"/>
</dbReference>
<comment type="caution">
    <text evidence="17">The sequence shown here is derived from an EMBL/GenBank/DDBJ whole genome shotgun (WGS) entry which is preliminary data.</text>
</comment>
<dbReference type="GO" id="GO:0009088">
    <property type="term" value="P:threonine biosynthetic process"/>
    <property type="evidence" value="ECO:0007669"/>
    <property type="project" value="UniProtKB-UniRule"/>
</dbReference>
<evidence type="ECO:0000256" key="5">
    <source>
        <dbReference type="ARBA" id="ARBA00022605"/>
    </source>
</evidence>
<comment type="function">
    <text evidence="12 13">Catalyzes the ATP-dependent phosphorylation of L-homoserine to L-homoserine phosphate.</text>
</comment>
<feature type="binding site" evidence="13">
    <location>
        <begin position="93"/>
        <end position="103"/>
    </location>
    <ligand>
        <name>ATP</name>
        <dbReference type="ChEBI" id="CHEBI:30616"/>
    </ligand>
</feature>
<dbReference type="Pfam" id="PF08544">
    <property type="entry name" value="GHMP_kinases_C"/>
    <property type="match status" value="1"/>
</dbReference>
<dbReference type="PRINTS" id="PR00958">
    <property type="entry name" value="HOMSERKINASE"/>
</dbReference>
<dbReference type="GO" id="GO:0004413">
    <property type="term" value="F:homoserine kinase activity"/>
    <property type="evidence" value="ECO:0007669"/>
    <property type="project" value="UniProtKB-UniRule"/>
</dbReference>
<proteinExistence type="inferred from homology"/>
<feature type="compositionally biased region" description="Low complexity" evidence="14">
    <location>
        <begin position="311"/>
        <end position="322"/>
    </location>
</feature>
<dbReference type="GO" id="GO:0005524">
    <property type="term" value="F:ATP binding"/>
    <property type="evidence" value="ECO:0007669"/>
    <property type="project" value="UniProtKB-UniRule"/>
</dbReference>
<evidence type="ECO:0000256" key="2">
    <source>
        <dbReference type="ARBA" id="ARBA00007370"/>
    </source>
</evidence>
<keyword evidence="5 13" id="KW-0028">Amino-acid biosynthesis</keyword>
<evidence type="ECO:0000313" key="17">
    <source>
        <dbReference type="EMBL" id="GGM27114.1"/>
    </source>
</evidence>
<feature type="domain" description="GHMP kinase N-terminal" evidence="15">
    <location>
        <begin position="65"/>
        <end position="148"/>
    </location>
</feature>
<evidence type="ECO:0000256" key="11">
    <source>
        <dbReference type="ARBA" id="ARBA00049375"/>
    </source>
</evidence>
<evidence type="ECO:0000259" key="15">
    <source>
        <dbReference type="Pfam" id="PF00288"/>
    </source>
</evidence>
<name>A0A8H9L390_9MICO</name>
<dbReference type="InterPro" id="IPR006204">
    <property type="entry name" value="GHMP_kinase_N_dom"/>
</dbReference>
<evidence type="ECO:0000256" key="3">
    <source>
        <dbReference type="ARBA" id="ARBA00012078"/>
    </source>
</evidence>
<dbReference type="InterPro" id="IPR014721">
    <property type="entry name" value="Ribsml_uS5_D2-typ_fold_subgr"/>
</dbReference>
<keyword evidence="13" id="KW-0963">Cytoplasm</keyword>
<dbReference type="Gene3D" id="3.30.230.10">
    <property type="match status" value="1"/>
</dbReference>
<evidence type="ECO:0000313" key="18">
    <source>
        <dbReference type="Proteomes" id="UP000655589"/>
    </source>
</evidence>
<dbReference type="InterPro" id="IPR000870">
    <property type="entry name" value="Homoserine_kinase"/>
</dbReference>
<keyword evidence="6 13" id="KW-0808">Transferase</keyword>
<dbReference type="PANTHER" id="PTHR20861">
    <property type="entry name" value="HOMOSERINE/4-DIPHOSPHOCYTIDYL-2-C-METHYL-D-ERYTHRITOL KINASE"/>
    <property type="match status" value="1"/>
</dbReference>
<dbReference type="EC" id="2.7.1.39" evidence="3 13"/>
<dbReference type="AlphaFoldDB" id="A0A8H9L390"/>
<keyword evidence="7 13" id="KW-0791">Threonine biosynthesis</keyword>
<dbReference type="EMBL" id="BMPT01000008">
    <property type="protein sequence ID" value="GGM27114.1"/>
    <property type="molecule type" value="Genomic_DNA"/>
</dbReference>
<keyword evidence="10 13" id="KW-0067">ATP-binding</keyword>
<dbReference type="InterPro" id="IPR036554">
    <property type="entry name" value="GHMP_kinase_C_sf"/>
</dbReference>
<gene>
    <name evidence="13 17" type="primary">thrB</name>
    <name evidence="17" type="ORF">GCM10010102_23510</name>
</gene>
<dbReference type="SUPFAM" id="SSF54211">
    <property type="entry name" value="Ribosomal protein S5 domain 2-like"/>
    <property type="match status" value="1"/>
</dbReference>
<dbReference type="InterPro" id="IPR006203">
    <property type="entry name" value="GHMP_knse_ATP-bd_CS"/>
</dbReference>
<evidence type="ECO:0000256" key="12">
    <source>
        <dbReference type="ARBA" id="ARBA00049954"/>
    </source>
</evidence>
<dbReference type="UniPathway" id="UPA00050">
    <property type="reaction ID" value="UER00064"/>
</dbReference>
<dbReference type="GO" id="GO:0005737">
    <property type="term" value="C:cytoplasm"/>
    <property type="evidence" value="ECO:0007669"/>
    <property type="project" value="UniProtKB-SubCell"/>
</dbReference>
<dbReference type="PANTHER" id="PTHR20861:SF1">
    <property type="entry name" value="HOMOSERINE KINASE"/>
    <property type="match status" value="1"/>
</dbReference>
<dbReference type="RefSeq" id="WP_171103338.1">
    <property type="nucleotide sequence ID" value="NZ_BMPT01000008.1"/>
</dbReference>
<organism evidence="17 18">
    <name type="scientific">Promicromonospora citrea</name>
    <dbReference type="NCBI Taxonomy" id="43677"/>
    <lineage>
        <taxon>Bacteria</taxon>
        <taxon>Bacillati</taxon>
        <taxon>Actinomycetota</taxon>
        <taxon>Actinomycetes</taxon>
        <taxon>Micrococcales</taxon>
        <taxon>Promicromonosporaceae</taxon>
        <taxon>Promicromonospora</taxon>
    </lineage>
</organism>
<feature type="region of interest" description="Disordered" evidence="14">
    <location>
        <begin position="308"/>
        <end position="331"/>
    </location>
</feature>
<dbReference type="Pfam" id="PF00288">
    <property type="entry name" value="GHMP_kinases_N"/>
    <property type="match status" value="1"/>
</dbReference>
<comment type="catalytic activity">
    <reaction evidence="11 13">
        <text>L-homoserine + ATP = O-phospho-L-homoserine + ADP + H(+)</text>
        <dbReference type="Rhea" id="RHEA:13985"/>
        <dbReference type="ChEBI" id="CHEBI:15378"/>
        <dbReference type="ChEBI" id="CHEBI:30616"/>
        <dbReference type="ChEBI" id="CHEBI:57476"/>
        <dbReference type="ChEBI" id="CHEBI:57590"/>
        <dbReference type="ChEBI" id="CHEBI:456216"/>
        <dbReference type="EC" id="2.7.1.39"/>
    </reaction>
</comment>
<evidence type="ECO:0000256" key="7">
    <source>
        <dbReference type="ARBA" id="ARBA00022697"/>
    </source>
</evidence>
<comment type="similarity">
    <text evidence="2 13">Belongs to the GHMP kinase family. Homoserine kinase subfamily.</text>
</comment>
<keyword evidence="8 13" id="KW-0547">Nucleotide-binding</keyword>
<reference evidence="17" key="1">
    <citation type="journal article" date="2014" name="Int. J. Syst. Evol. Microbiol.">
        <title>Complete genome sequence of Corynebacterium casei LMG S-19264T (=DSM 44701T), isolated from a smear-ripened cheese.</title>
        <authorList>
            <consortium name="US DOE Joint Genome Institute (JGI-PGF)"/>
            <person name="Walter F."/>
            <person name="Albersmeier A."/>
            <person name="Kalinowski J."/>
            <person name="Ruckert C."/>
        </authorList>
    </citation>
    <scope>NUCLEOTIDE SEQUENCE</scope>
    <source>
        <strain evidence="17">JCM 3051</strain>
    </source>
</reference>
<evidence type="ECO:0000256" key="4">
    <source>
        <dbReference type="ARBA" id="ARBA00017858"/>
    </source>
</evidence>
<dbReference type="InterPro" id="IPR013750">
    <property type="entry name" value="GHMP_kinase_C_dom"/>
</dbReference>
<accession>A0A8H9L390</accession>
<feature type="domain" description="GHMP kinase C-terminal" evidence="16">
    <location>
        <begin position="216"/>
        <end position="275"/>
    </location>
</feature>
<dbReference type="NCBIfam" id="TIGR00191">
    <property type="entry name" value="thrB"/>
    <property type="match status" value="1"/>
</dbReference>
<dbReference type="PROSITE" id="PS00627">
    <property type="entry name" value="GHMP_KINASES_ATP"/>
    <property type="match status" value="1"/>
</dbReference>
<evidence type="ECO:0000256" key="9">
    <source>
        <dbReference type="ARBA" id="ARBA00022777"/>
    </source>
</evidence>
<comment type="subcellular location">
    <subcellularLocation>
        <location evidence="13">Cytoplasm</location>
    </subcellularLocation>
</comment>
<dbReference type="SUPFAM" id="SSF55060">
    <property type="entry name" value="GHMP Kinase, C-terminal domain"/>
    <property type="match status" value="1"/>
</dbReference>
<dbReference type="InterPro" id="IPR020568">
    <property type="entry name" value="Ribosomal_Su5_D2-typ_SF"/>
</dbReference>
<reference evidence="17" key="2">
    <citation type="submission" date="2020-09" db="EMBL/GenBank/DDBJ databases">
        <authorList>
            <person name="Sun Q."/>
            <person name="Ohkuma M."/>
        </authorList>
    </citation>
    <scope>NUCLEOTIDE SEQUENCE</scope>
    <source>
        <strain evidence="17">JCM 3051</strain>
    </source>
</reference>
<evidence type="ECO:0000256" key="10">
    <source>
        <dbReference type="ARBA" id="ARBA00022840"/>
    </source>
</evidence>
<evidence type="ECO:0000256" key="8">
    <source>
        <dbReference type="ARBA" id="ARBA00022741"/>
    </source>
</evidence>
<keyword evidence="9 13" id="KW-0418">Kinase</keyword>
<evidence type="ECO:0000256" key="6">
    <source>
        <dbReference type="ARBA" id="ARBA00022679"/>
    </source>
</evidence>
<protein>
    <recommendedName>
        <fullName evidence="4 13">Homoserine kinase</fullName>
        <shortName evidence="13">HK</shortName>
        <shortName evidence="13">HSK</shortName>
        <ecNumber evidence="3 13">2.7.1.39</ecNumber>
    </recommendedName>
</protein>
<dbReference type="HAMAP" id="MF_00384">
    <property type="entry name" value="Homoser_kinase"/>
    <property type="match status" value="1"/>
</dbReference>
<sequence>MQLGADHVRVRVPATSANLGPGYDALGLALALYDEVEVRLVARDEVVVEVEGEGAGEVSVGEDHLVVRALRRTMDLAGAVPTGLHMTCHNVIPHGRGLGSSSAAVVAGIVAARALLADPRAIDAATVLALATEFEGHPDNAAPAIQGGATVAWTTDAGARAVGLDVDPSIEATVLVPDVRLATARARAALPARVAHGDAAFTAGRAALLVEALARRPELLFDATEDRLHQSYRAGVLGASSELLRALREAGVPATVSGAGPTVLVLAGPEHRARRDEVLADLVDGAAGWRRLSPGIDLAGARARRVSRNTGALSSGSSGAAGRPTAGRVGP</sequence>
<evidence type="ECO:0000256" key="14">
    <source>
        <dbReference type="SAM" id="MobiDB-lite"/>
    </source>
</evidence>
<dbReference type="Gene3D" id="3.30.70.890">
    <property type="entry name" value="GHMP kinase, C-terminal domain"/>
    <property type="match status" value="1"/>
</dbReference>
<evidence type="ECO:0000256" key="13">
    <source>
        <dbReference type="HAMAP-Rule" id="MF_00384"/>
    </source>
</evidence>
<keyword evidence="18" id="KW-1185">Reference proteome</keyword>
<comment type="pathway">
    <text evidence="1 13">Amino-acid biosynthesis; L-threonine biosynthesis; L-threonine from L-aspartate: step 4/5.</text>
</comment>
<dbReference type="PIRSF" id="PIRSF000676">
    <property type="entry name" value="Homoser_kin"/>
    <property type="match status" value="1"/>
</dbReference>